<name>A0A1W6LD12_9BURK</name>
<evidence type="ECO:0000259" key="3">
    <source>
        <dbReference type="PROSITE" id="PS51677"/>
    </source>
</evidence>
<dbReference type="Proteomes" id="UP000193427">
    <property type="component" value="Chromosome"/>
</dbReference>
<dbReference type="GO" id="GO:0005975">
    <property type="term" value="P:carbohydrate metabolic process"/>
    <property type="evidence" value="ECO:0007669"/>
    <property type="project" value="InterPro"/>
</dbReference>
<reference evidence="4 5" key="1">
    <citation type="submission" date="2016-04" db="EMBL/GenBank/DDBJ databases">
        <title>Complete genome sequence of natural rubber-degrading, novel Gram-negative bacterium, Rhizobacter gummiphilus strain NS21.</title>
        <authorList>
            <person name="Tabata M."/>
            <person name="Kasai D."/>
            <person name="Fukuda M."/>
        </authorList>
    </citation>
    <scope>NUCLEOTIDE SEQUENCE [LARGE SCALE GENOMIC DNA]</scope>
    <source>
        <strain evidence="4 5">NS21</strain>
    </source>
</reference>
<comment type="subcellular location">
    <subcellularLocation>
        <location evidence="1">Secreted</location>
    </subcellularLocation>
</comment>
<evidence type="ECO:0000256" key="2">
    <source>
        <dbReference type="ARBA" id="ARBA00022729"/>
    </source>
</evidence>
<dbReference type="STRING" id="946333.A4W93_20660"/>
<keyword evidence="5" id="KW-1185">Reference proteome</keyword>
<dbReference type="InterPro" id="IPR051398">
    <property type="entry name" value="Polysacch_Deacetylase"/>
</dbReference>
<proteinExistence type="predicted"/>
<sequence length="305" mass="34262">MVRLAHEISHVTGMALRKARAIRQPRVLMYHTVDPEGIPTDVFRAQLDVIRREFEPISLPTLLSRYRDGRCTGREVALTFDDGVRNHLSTAYPLLREADVPATFFLCSGLIDSGQWVWNTEARARLQGLGAAERKALATREGWPVHAVEALVEWAKGLAPDRREAFESAVRAHTPAFEPTPMQQDLFAPMTWDEVHSLDPALITIGSHTVSHPILTTLSAREQTEELTASRARLEAQLGREVDIFCYPNGDSDPAVVEAVRKSYRWAVTTEESFWGPGHDLCRLPRIPAAPHHALFVRRMHKPTS</sequence>
<dbReference type="Gene3D" id="3.20.20.370">
    <property type="entry name" value="Glycoside hydrolase/deacetylase"/>
    <property type="match status" value="1"/>
</dbReference>
<dbReference type="KEGG" id="rgu:A4W93_20660"/>
<dbReference type="AlphaFoldDB" id="A0A1W6LD12"/>
<organism evidence="4 5">
    <name type="scientific">Piscinibacter gummiphilus</name>
    <dbReference type="NCBI Taxonomy" id="946333"/>
    <lineage>
        <taxon>Bacteria</taxon>
        <taxon>Pseudomonadati</taxon>
        <taxon>Pseudomonadota</taxon>
        <taxon>Betaproteobacteria</taxon>
        <taxon>Burkholderiales</taxon>
        <taxon>Sphaerotilaceae</taxon>
        <taxon>Piscinibacter</taxon>
    </lineage>
</organism>
<dbReference type="SUPFAM" id="SSF88713">
    <property type="entry name" value="Glycoside hydrolase/deacetylase"/>
    <property type="match status" value="1"/>
</dbReference>
<dbReference type="Pfam" id="PF01522">
    <property type="entry name" value="Polysacc_deac_1"/>
    <property type="match status" value="1"/>
</dbReference>
<dbReference type="InterPro" id="IPR011330">
    <property type="entry name" value="Glyco_hydro/deAcase_b/a-brl"/>
</dbReference>
<gene>
    <name evidence="4" type="ORF">A4W93_20660</name>
</gene>
<evidence type="ECO:0000313" key="4">
    <source>
        <dbReference type="EMBL" id="ARN22116.1"/>
    </source>
</evidence>
<protein>
    <recommendedName>
        <fullName evidence="3">NodB homology domain-containing protein</fullName>
    </recommendedName>
</protein>
<dbReference type="GO" id="GO:0005576">
    <property type="term" value="C:extracellular region"/>
    <property type="evidence" value="ECO:0007669"/>
    <property type="project" value="UniProtKB-SubCell"/>
</dbReference>
<dbReference type="EMBL" id="CP015118">
    <property type="protein sequence ID" value="ARN22116.1"/>
    <property type="molecule type" value="Genomic_DNA"/>
</dbReference>
<evidence type="ECO:0000256" key="1">
    <source>
        <dbReference type="ARBA" id="ARBA00004613"/>
    </source>
</evidence>
<dbReference type="CDD" id="cd10918">
    <property type="entry name" value="CE4_NodB_like_5s_6s"/>
    <property type="match status" value="1"/>
</dbReference>
<accession>A0A1W6LD12</accession>
<evidence type="ECO:0000313" key="5">
    <source>
        <dbReference type="Proteomes" id="UP000193427"/>
    </source>
</evidence>
<dbReference type="PANTHER" id="PTHR34216:SF3">
    <property type="entry name" value="POLY-BETA-1,6-N-ACETYL-D-GLUCOSAMINE N-DEACETYLASE"/>
    <property type="match status" value="1"/>
</dbReference>
<keyword evidence="2" id="KW-0732">Signal</keyword>
<dbReference type="PANTHER" id="PTHR34216">
    <property type="match status" value="1"/>
</dbReference>
<feature type="domain" description="NodB homology" evidence="3">
    <location>
        <begin position="74"/>
        <end position="305"/>
    </location>
</feature>
<dbReference type="GO" id="GO:0016810">
    <property type="term" value="F:hydrolase activity, acting on carbon-nitrogen (but not peptide) bonds"/>
    <property type="evidence" value="ECO:0007669"/>
    <property type="project" value="InterPro"/>
</dbReference>
<dbReference type="InterPro" id="IPR002509">
    <property type="entry name" value="NODB_dom"/>
</dbReference>
<dbReference type="PROSITE" id="PS51677">
    <property type="entry name" value="NODB"/>
    <property type="match status" value="1"/>
</dbReference>